<accession>A0ABS3HVN9</accession>
<reference evidence="5 6" key="1">
    <citation type="submission" date="2021-03" db="EMBL/GenBank/DDBJ databases">
        <title>Enterococcal diversity collection.</title>
        <authorList>
            <person name="Gilmore M.S."/>
            <person name="Schwartzman J."/>
            <person name="Van Tyne D."/>
            <person name="Martin M."/>
            <person name="Earl A.M."/>
            <person name="Manson A.L."/>
            <person name="Straub T."/>
            <person name="Salamzade R."/>
            <person name="Saavedra J."/>
            <person name="Lebreton F."/>
            <person name="Prichula J."/>
            <person name="Schaufler K."/>
            <person name="Gaca A."/>
            <person name="Sgardioli B."/>
            <person name="Wagenaar J."/>
            <person name="Strong T."/>
        </authorList>
    </citation>
    <scope>NUCLEOTIDE SEQUENCE [LARGE SCALE GENOMIC DNA]</scope>
    <source>
        <strain evidence="5 6">DIV0080</strain>
    </source>
</reference>
<dbReference type="Proteomes" id="UP000664857">
    <property type="component" value="Unassembled WGS sequence"/>
</dbReference>
<evidence type="ECO:0000256" key="1">
    <source>
        <dbReference type="ARBA" id="ARBA00023015"/>
    </source>
</evidence>
<dbReference type="Pfam" id="PF13412">
    <property type="entry name" value="HTH_24"/>
    <property type="match status" value="1"/>
</dbReference>
<protein>
    <submittedName>
        <fullName evidence="5">Lrp/AsnC family transcriptional regulator</fullName>
    </submittedName>
</protein>
<dbReference type="SUPFAM" id="SSF46785">
    <property type="entry name" value="Winged helix' DNA-binding domain"/>
    <property type="match status" value="1"/>
</dbReference>
<evidence type="ECO:0000259" key="4">
    <source>
        <dbReference type="PROSITE" id="PS50956"/>
    </source>
</evidence>
<dbReference type="SMART" id="SM00344">
    <property type="entry name" value="HTH_ASNC"/>
    <property type="match status" value="1"/>
</dbReference>
<dbReference type="InterPro" id="IPR036390">
    <property type="entry name" value="WH_DNA-bd_sf"/>
</dbReference>
<dbReference type="SUPFAM" id="SSF54909">
    <property type="entry name" value="Dimeric alpha+beta barrel"/>
    <property type="match status" value="1"/>
</dbReference>
<evidence type="ECO:0000313" key="5">
    <source>
        <dbReference type="EMBL" id="MBO0477799.1"/>
    </source>
</evidence>
<dbReference type="Gene3D" id="3.30.70.920">
    <property type="match status" value="1"/>
</dbReference>
<dbReference type="PANTHER" id="PTHR30154:SF34">
    <property type="entry name" value="TRANSCRIPTIONAL REGULATOR AZLB"/>
    <property type="match status" value="1"/>
</dbReference>
<comment type="caution">
    <text evidence="5">The sequence shown here is derived from an EMBL/GenBank/DDBJ whole genome shotgun (WGS) entry which is preliminary data.</text>
</comment>
<proteinExistence type="predicted"/>
<gene>
    <name evidence="5" type="ORF">DOK76_12000</name>
</gene>
<dbReference type="InterPro" id="IPR036388">
    <property type="entry name" value="WH-like_DNA-bd_sf"/>
</dbReference>
<keyword evidence="1" id="KW-0805">Transcription regulation</keyword>
<dbReference type="PRINTS" id="PR00033">
    <property type="entry name" value="HTHASNC"/>
</dbReference>
<evidence type="ECO:0000256" key="3">
    <source>
        <dbReference type="ARBA" id="ARBA00023163"/>
    </source>
</evidence>
<dbReference type="PROSITE" id="PS50956">
    <property type="entry name" value="HTH_ASNC_2"/>
    <property type="match status" value="1"/>
</dbReference>
<name>A0ABS3HVN9_9ENTE</name>
<dbReference type="InterPro" id="IPR019887">
    <property type="entry name" value="Tscrpt_reg_AsnC/Lrp_C"/>
</dbReference>
<keyword evidence="6" id="KW-1185">Reference proteome</keyword>
<sequence length="148" mass="16765">MPESIDRTSLEILNLLSTNSRMSVKEISQAVLLSEPSVKKRIDKMTDLGIIKSFTTRVFLPKIGYDIIFFTNVSNLSITNSAFLQKVSQTKEFIECYSVTGRENYLIKGVAQNIQEVESILNELTQIANVETSIVLEEINLVNQLYKQ</sequence>
<keyword evidence="3" id="KW-0804">Transcription</keyword>
<dbReference type="CDD" id="cd00090">
    <property type="entry name" value="HTH_ARSR"/>
    <property type="match status" value="1"/>
</dbReference>
<organism evidence="5 6">
    <name type="scientific">Candidatus Vagococcus giribetii</name>
    <dbReference type="NCBI Taxonomy" id="2230876"/>
    <lineage>
        <taxon>Bacteria</taxon>
        <taxon>Bacillati</taxon>
        <taxon>Bacillota</taxon>
        <taxon>Bacilli</taxon>
        <taxon>Lactobacillales</taxon>
        <taxon>Enterococcaceae</taxon>
        <taxon>Vagococcus</taxon>
    </lineage>
</organism>
<dbReference type="RefSeq" id="WP_206968107.1">
    <property type="nucleotide sequence ID" value="NZ_JAFLVX010000035.1"/>
</dbReference>
<dbReference type="EMBL" id="JAFLVX010000035">
    <property type="protein sequence ID" value="MBO0477799.1"/>
    <property type="molecule type" value="Genomic_DNA"/>
</dbReference>
<dbReference type="InterPro" id="IPR019888">
    <property type="entry name" value="Tscrpt_reg_AsnC-like"/>
</dbReference>
<dbReference type="InterPro" id="IPR011008">
    <property type="entry name" value="Dimeric_a/b-barrel"/>
</dbReference>
<evidence type="ECO:0000256" key="2">
    <source>
        <dbReference type="ARBA" id="ARBA00023125"/>
    </source>
</evidence>
<dbReference type="InterPro" id="IPR000485">
    <property type="entry name" value="AsnC-type_HTH_dom"/>
</dbReference>
<dbReference type="Pfam" id="PF01037">
    <property type="entry name" value="AsnC_trans_reg"/>
    <property type="match status" value="1"/>
</dbReference>
<keyword evidence="2" id="KW-0238">DNA-binding</keyword>
<dbReference type="PANTHER" id="PTHR30154">
    <property type="entry name" value="LEUCINE-RESPONSIVE REGULATORY PROTEIN"/>
    <property type="match status" value="1"/>
</dbReference>
<feature type="domain" description="HTH asnC-type" evidence="4">
    <location>
        <begin position="5"/>
        <end position="66"/>
    </location>
</feature>
<dbReference type="InterPro" id="IPR011991">
    <property type="entry name" value="ArsR-like_HTH"/>
</dbReference>
<dbReference type="Gene3D" id="1.10.10.10">
    <property type="entry name" value="Winged helix-like DNA-binding domain superfamily/Winged helix DNA-binding domain"/>
    <property type="match status" value="1"/>
</dbReference>
<evidence type="ECO:0000313" key="6">
    <source>
        <dbReference type="Proteomes" id="UP000664857"/>
    </source>
</evidence>